<organism evidence="1 2">
    <name type="scientific">Strigamia maritima</name>
    <name type="common">European centipede</name>
    <name type="synonym">Geophilus maritimus</name>
    <dbReference type="NCBI Taxonomy" id="126957"/>
    <lineage>
        <taxon>Eukaryota</taxon>
        <taxon>Metazoa</taxon>
        <taxon>Ecdysozoa</taxon>
        <taxon>Arthropoda</taxon>
        <taxon>Myriapoda</taxon>
        <taxon>Chilopoda</taxon>
        <taxon>Pleurostigmophora</taxon>
        <taxon>Geophilomorpha</taxon>
        <taxon>Linotaeniidae</taxon>
        <taxon>Strigamia</taxon>
    </lineage>
</organism>
<keyword evidence="2" id="KW-1185">Reference proteome</keyword>
<protein>
    <submittedName>
        <fullName evidence="1">Uncharacterized protein</fullName>
    </submittedName>
</protein>
<evidence type="ECO:0000313" key="1">
    <source>
        <dbReference type="EnsemblMetazoa" id="SMAR011292-PA"/>
    </source>
</evidence>
<dbReference type="AlphaFoldDB" id="T1JBY6"/>
<reference evidence="1" key="2">
    <citation type="submission" date="2015-02" db="UniProtKB">
        <authorList>
            <consortium name="EnsemblMetazoa"/>
        </authorList>
    </citation>
    <scope>IDENTIFICATION</scope>
</reference>
<dbReference type="HOGENOM" id="CLU_2725412_0_0_1"/>
<name>T1JBY6_STRMM</name>
<proteinExistence type="predicted"/>
<reference evidence="2" key="1">
    <citation type="submission" date="2011-05" db="EMBL/GenBank/DDBJ databases">
        <authorList>
            <person name="Richards S.R."/>
            <person name="Qu J."/>
            <person name="Jiang H."/>
            <person name="Jhangiani S.N."/>
            <person name="Agravi P."/>
            <person name="Goodspeed R."/>
            <person name="Gross S."/>
            <person name="Mandapat C."/>
            <person name="Jackson L."/>
            <person name="Mathew T."/>
            <person name="Pu L."/>
            <person name="Thornton R."/>
            <person name="Saada N."/>
            <person name="Wilczek-Boney K.B."/>
            <person name="Lee S."/>
            <person name="Kovar C."/>
            <person name="Wu Y."/>
            <person name="Scherer S.E."/>
            <person name="Worley K.C."/>
            <person name="Muzny D.M."/>
            <person name="Gibbs R."/>
        </authorList>
    </citation>
    <scope>NUCLEOTIDE SEQUENCE</scope>
    <source>
        <strain evidence="2">Brora</strain>
    </source>
</reference>
<dbReference type="Proteomes" id="UP000014500">
    <property type="component" value="Unassembled WGS sequence"/>
</dbReference>
<evidence type="ECO:0000313" key="2">
    <source>
        <dbReference type="Proteomes" id="UP000014500"/>
    </source>
</evidence>
<dbReference type="EMBL" id="JH432039">
    <property type="status" value="NOT_ANNOTATED_CDS"/>
    <property type="molecule type" value="Genomic_DNA"/>
</dbReference>
<sequence>MIFQMNIASFHDNSSTARLRYLNLDSWDVCTSWRRIIWIIVRLHGFQAREINYWKNTKKNRSLNYLEKNSTI</sequence>
<accession>T1JBY6</accession>
<dbReference type="EnsemblMetazoa" id="SMAR011292-RA">
    <property type="protein sequence ID" value="SMAR011292-PA"/>
    <property type="gene ID" value="SMAR011292"/>
</dbReference>